<proteinExistence type="predicted"/>
<gene>
    <name evidence="1" type="ORF">BU26DRAFT_35932</name>
</gene>
<protein>
    <submittedName>
        <fullName evidence="1">Uncharacterized protein</fullName>
    </submittedName>
</protein>
<dbReference type="EMBL" id="ML987189">
    <property type="protein sequence ID" value="KAF2257088.1"/>
    <property type="molecule type" value="Genomic_DNA"/>
</dbReference>
<keyword evidence="2" id="KW-1185">Reference proteome</keyword>
<dbReference type="GeneID" id="54575839"/>
<dbReference type="Proteomes" id="UP000800094">
    <property type="component" value="Unassembled WGS sequence"/>
</dbReference>
<sequence>MLVLNILLGEPKVLASRGASRSTNSRVCLLVPLSFLFFYHSPPSKHLKRASSPFLRPPPLHKACSLQPLQAHMPIERHPVPDAIQLSRVADVDASYSRSLRPEWVLDFQRSVPERCYFGNYAGGCIGA</sequence>
<accession>A0A6A6J3E2</accession>
<dbReference type="AlphaFoldDB" id="A0A6A6J3E2"/>
<name>A0A6A6J3E2_9PLEO</name>
<organism evidence="1 2">
    <name type="scientific">Trematosphaeria pertusa</name>
    <dbReference type="NCBI Taxonomy" id="390896"/>
    <lineage>
        <taxon>Eukaryota</taxon>
        <taxon>Fungi</taxon>
        <taxon>Dikarya</taxon>
        <taxon>Ascomycota</taxon>
        <taxon>Pezizomycotina</taxon>
        <taxon>Dothideomycetes</taxon>
        <taxon>Pleosporomycetidae</taxon>
        <taxon>Pleosporales</taxon>
        <taxon>Massarineae</taxon>
        <taxon>Trematosphaeriaceae</taxon>
        <taxon>Trematosphaeria</taxon>
    </lineage>
</organism>
<evidence type="ECO:0000313" key="2">
    <source>
        <dbReference type="Proteomes" id="UP000800094"/>
    </source>
</evidence>
<dbReference type="RefSeq" id="XP_033692092.1">
    <property type="nucleotide sequence ID" value="XM_033822509.1"/>
</dbReference>
<evidence type="ECO:0000313" key="1">
    <source>
        <dbReference type="EMBL" id="KAF2257088.1"/>
    </source>
</evidence>
<reference evidence="1" key="1">
    <citation type="journal article" date="2020" name="Stud. Mycol.">
        <title>101 Dothideomycetes genomes: a test case for predicting lifestyles and emergence of pathogens.</title>
        <authorList>
            <person name="Haridas S."/>
            <person name="Albert R."/>
            <person name="Binder M."/>
            <person name="Bloem J."/>
            <person name="Labutti K."/>
            <person name="Salamov A."/>
            <person name="Andreopoulos B."/>
            <person name="Baker S."/>
            <person name="Barry K."/>
            <person name="Bills G."/>
            <person name="Bluhm B."/>
            <person name="Cannon C."/>
            <person name="Castanera R."/>
            <person name="Culley D."/>
            <person name="Daum C."/>
            <person name="Ezra D."/>
            <person name="Gonzalez J."/>
            <person name="Henrissat B."/>
            <person name="Kuo A."/>
            <person name="Liang C."/>
            <person name="Lipzen A."/>
            <person name="Lutzoni F."/>
            <person name="Magnuson J."/>
            <person name="Mondo S."/>
            <person name="Nolan M."/>
            <person name="Ohm R."/>
            <person name="Pangilinan J."/>
            <person name="Park H.-J."/>
            <person name="Ramirez L."/>
            <person name="Alfaro M."/>
            <person name="Sun H."/>
            <person name="Tritt A."/>
            <person name="Yoshinaga Y."/>
            <person name="Zwiers L.-H."/>
            <person name="Turgeon B."/>
            <person name="Goodwin S."/>
            <person name="Spatafora J."/>
            <person name="Crous P."/>
            <person name="Grigoriev I."/>
        </authorList>
    </citation>
    <scope>NUCLEOTIDE SEQUENCE</scope>
    <source>
        <strain evidence="1">CBS 122368</strain>
    </source>
</reference>